<evidence type="ECO:0000313" key="1">
    <source>
        <dbReference type="EMBL" id="MFC3444487.1"/>
    </source>
</evidence>
<dbReference type="EMBL" id="JBHRVU010000007">
    <property type="protein sequence ID" value="MFC3444487.1"/>
    <property type="molecule type" value="Genomic_DNA"/>
</dbReference>
<comment type="caution">
    <text evidence="1">The sequence shown here is derived from an EMBL/GenBank/DDBJ whole genome shotgun (WGS) entry which is preliminary data.</text>
</comment>
<name>A0ABV7NNP5_9SPHN</name>
<protein>
    <submittedName>
        <fullName evidence="1">Uncharacterized protein</fullName>
    </submittedName>
</protein>
<evidence type="ECO:0000313" key="2">
    <source>
        <dbReference type="Proteomes" id="UP001595681"/>
    </source>
</evidence>
<dbReference type="RefSeq" id="WP_380799386.1">
    <property type="nucleotide sequence ID" value="NZ_JBHRVU010000007.1"/>
</dbReference>
<dbReference type="Proteomes" id="UP001595681">
    <property type="component" value="Unassembled WGS sequence"/>
</dbReference>
<accession>A0ABV7NNP5</accession>
<gene>
    <name evidence="1" type="ORF">ACFOKF_25455</name>
</gene>
<sequence length="56" mass="5918">MTATVNSAKRLTKTQVQGQVNGPLFNLPAGPVQLALLAGFIARTRINMIPARSGVQ</sequence>
<keyword evidence="2" id="KW-1185">Reference proteome</keyword>
<organism evidence="1 2">
    <name type="scientific">Sphingobium rhizovicinum</name>
    <dbReference type="NCBI Taxonomy" id="432308"/>
    <lineage>
        <taxon>Bacteria</taxon>
        <taxon>Pseudomonadati</taxon>
        <taxon>Pseudomonadota</taxon>
        <taxon>Alphaproteobacteria</taxon>
        <taxon>Sphingomonadales</taxon>
        <taxon>Sphingomonadaceae</taxon>
        <taxon>Sphingobium</taxon>
    </lineage>
</organism>
<proteinExistence type="predicted"/>
<reference evidence="2" key="1">
    <citation type="journal article" date="2019" name="Int. J. Syst. Evol. Microbiol.">
        <title>The Global Catalogue of Microorganisms (GCM) 10K type strain sequencing project: providing services to taxonomists for standard genome sequencing and annotation.</title>
        <authorList>
            <consortium name="The Broad Institute Genomics Platform"/>
            <consortium name="The Broad Institute Genome Sequencing Center for Infectious Disease"/>
            <person name="Wu L."/>
            <person name="Ma J."/>
        </authorList>
    </citation>
    <scope>NUCLEOTIDE SEQUENCE [LARGE SCALE GENOMIC DNA]</scope>
    <source>
        <strain evidence="2">CCM 7491</strain>
    </source>
</reference>